<evidence type="ECO:0000313" key="2">
    <source>
        <dbReference type="Proteomes" id="UP000188268"/>
    </source>
</evidence>
<reference evidence="1 2" key="1">
    <citation type="submission" date="2013-09" db="EMBL/GenBank/DDBJ databases">
        <title>Corchorus capsularis genome sequencing.</title>
        <authorList>
            <person name="Alam M."/>
            <person name="Haque M.S."/>
            <person name="Islam M.S."/>
            <person name="Emdad E.M."/>
            <person name="Islam M.M."/>
            <person name="Ahmed B."/>
            <person name="Halim A."/>
            <person name="Hossen Q.M.M."/>
            <person name="Hossain M.Z."/>
            <person name="Ahmed R."/>
            <person name="Khan M.M."/>
            <person name="Islam R."/>
            <person name="Rashid M.M."/>
            <person name="Khan S.A."/>
            <person name="Rahman M.S."/>
            <person name="Alam M."/>
        </authorList>
    </citation>
    <scope>NUCLEOTIDE SEQUENCE [LARGE SCALE GENOMIC DNA]</scope>
    <source>
        <strain evidence="2">cv. CVL-1</strain>
        <tissue evidence="1">Whole seedling</tissue>
    </source>
</reference>
<name>A0A1R3FY05_COCAP</name>
<organism evidence="1 2">
    <name type="scientific">Corchorus capsularis</name>
    <name type="common">Jute</name>
    <dbReference type="NCBI Taxonomy" id="210143"/>
    <lineage>
        <taxon>Eukaryota</taxon>
        <taxon>Viridiplantae</taxon>
        <taxon>Streptophyta</taxon>
        <taxon>Embryophyta</taxon>
        <taxon>Tracheophyta</taxon>
        <taxon>Spermatophyta</taxon>
        <taxon>Magnoliopsida</taxon>
        <taxon>eudicotyledons</taxon>
        <taxon>Gunneridae</taxon>
        <taxon>Pentapetalae</taxon>
        <taxon>rosids</taxon>
        <taxon>malvids</taxon>
        <taxon>Malvales</taxon>
        <taxon>Malvaceae</taxon>
        <taxon>Grewioideae</taxon>
        <taxon>Apeibeae</taxon>
        <taxon>Corchorus</taxon>
    </lineage>
</organism>
<accession>A0A1R3FY05</accession>
<evidence type="ECO:0000313" key="1">
    <source>
        <dbReference type="EMBL" id="OMO50723.1"/>
    </source>
</evidence>
<proteinExistence type="predicted"/>
<dbReference type="EMBL" id="AWWV01016046">
    <property type="protein sequence ID" value="OMO50723.1"/>
    <property type="molecule type" value="Genomic_DNA"/>
</dbReference>
<sequence length="135" mass="16012">MSVIKDISFCRFCSDHGLYCDIRQPPFEEKERLSAIRDSLKDVEHLLLHLQMFQKSIEFLVPRDIDVSEADKLDPNIICAFLKVWNRRIMWNQWRTMLHFEYLSVLRHRLMMEVIPDSADLSFTADFDLSSSMSP</sequence>
<gene>
    <name evidence="1" type="ORF">CCACVL1_30299</name>
</gene>
<keyword evidence="2" id="KW-1185">Reference proteome</keyword>
<dbReference type="OrthoDB" id="1892915at2759"/>
<dbReference type="Gramene" id="OMO50723">
    <property type="protein sequence ID" value="OMO50723"/>
    <property type="gene ID" value="CCACVL1_30299"/>
</dbReference>
<dbReference type="AlphaFoldDB" id="A0A1R3FY05"/>
<comment type="caution">
    <text evidence="1">The sequence shown here is derived from an EMBL/GenBank/DDBJ whole genome shotgun (WGS) entry which is preliminary data.</text>
</comment>
<dbReference type="Proteomes" id="UP000188268">
    <property type="component" value="Unassembled WGS sequence"/>
</dbReference>
<protein>
    <submittedName>
        <fullName evidence="1">Uncharacterized protein</fullName>
    </submittedName>
</protein>